<sequence>MKNMHQKKFNRPLSILLVLVMLLSLFVNSAMVVSVDAVTSALSITGITVPDSVEKGEKITVTASVYNQGEDSSGQLQLKLYAAPYAETDPAFAEVDATEAASLAAKETKEFEMNWTPEEAGSYLVKAEAIGGESAVSSEIARVEVKAAPEPVLMPIQTQELGTVKVRVADEVQRLSSEMPNLGADYRQPFGEILPFTEVPITEGMTIREALEVALATKEIRVIGEEDYVEGIGPVTSEAVGRTVTSLSEFDSGNQSGWMVNLNDWFIDKGAHQFTVKDGDVVEWLYTCNLGADLGATGNDKTLKSISVSHGILSPVFSSASKEYTLTLSGEGKVIVALTAANRSNKVTIESGGESYRRTDEIAVTDGQVISIYCAGNTYTITVKVQESDQSVADTVIAMISALPATESITLADKDEIQSVRTNYEMLTDAQKALVTNYSVLQAAEAKIAQMEADNKAAADHVAGLIAAIPALDMLTLNDQTQVEAARTAYASLTDDQKALVTNLSVLAAAEIRITELLNPDDTVAKNYSNDFLLSVTAINIKEGGSREINVFDTPRVGGDDLNYSRNDLRFDILSGSGVASVEKVNDAGLESTAKYYVKGLAPGKALIKVSYTGYAGQDTVIAVYVRGRDEDEPDFTTGLDNLTKYDTIYFTGKGLDYSFDAGEGASAELDGKMYPAEDGEITVHLKDGYNAIFVTEAGETKAYNVRAKKVSYVLENLTRKGSSNYYVGDTIKITFTGLVTPAPKVSRIYNPADTHFTYMSSMPRQSYLMGERTQYGLPTSSMEVLLTGTGEQKLSGGYIAENWFGGSLYAELPDSDPVPGAGGGGNAAQNEKAFSYLPDIAFTVKANSSYTPELFEPEIKNTLEIWPGDTVKIEIPGLDTETIAEEHQPGQSWVVDLLDSYTVFSTDIPGVNFVKSENVTKLEDLEKLKNLEFQVPESTTPGTYVLKGGYVWVKYGPTWWTREMTYFQSRIQDIAIEVKTPDPDSSHGGVDIQSQKLYERLKTVLEKPEGYSKKITEDELGSITGELDLSGTEMTNGDMAILKFLKKVSSLNLANNTAITSVSVVKETFDWTTLKTINFSGCTGITSIGSAAFSGCSNLSGITLPVSVKSIGDEAFKQCTGLTAFELPEGLESIGNAAFYYCLGLKEITLSSTVKTIGTQCFYNDYALKTVHLSQVLESIPAECFRNCSVLEGITIPDSVKSIGTNAFYNCAALSTVSFADGLESIGEGAFYNCPLIKEAVLPESVVSIGKNAFYSCKSLKKVQLSSKITAIPETCFAYCSSMDYLVVPKDVSAIGNYAFTGCTALVLLDMRGTAFTAPNSLWGIPATTAVLMGTDAQLSYSGSIHVAEAPVAMSHIIPAGKTLKWGTLNPLIATVDNGQVTGVETGKTLVYVTTGDYSFGGACEVTVTDEGSATLSALSLSGITLNQTFSPVKYNYTADITGENRSTQVTLSATNGALKLKVNDTEVQNNTPSADIPLHVGSNIITIQVTDETQGITKTYKITMTMPVLYVGADYLVIGNPGLQAKAAAAAGKDSAYTGRLTFSELSAVKNAELSGAGMTDADMGLMKYFTGAESINLSDNPALTSAVAKSSYFDWTIAKSLDFTGCSGITSIAASAFANCTNLKGIKLPAAAASIGKSAFSGCTGMQEVLIPEGVKTIGDTAFMNCGRLTSVAFPSTVTSLGNQVFSGCAGLKNADFSKIGSTKFGTEFLIGCSGFTNTNQIKFSATIAELPNGFFKDCKGITQASLPANITKLGQYTFRGCSSLIEADISHATALDTGTFYECTALQDMTKITWSANVSVLPTYCFRNCTGLTKVVLPSTITEIKDFAFSGCAGITEADLTHIIKLGNTVLENCTGITDMKSVKLNASITTLPNGLFKGTSISKIELPEQITALGANAFYSCTKLKVVDLKNITDLGTYTLRNCTGITDMDDVMLNDSITALPAGFFQGCTGIAEIKLPDRIKSLGDYSLAYMNVEKVDLSKMESVGKGLLEYCPNLKKVVFPSGMTALPNEFFLYSTISSLKLPEEFTSVGSNAFYNAKAGYLKIPAKVTSMGNNCLYSANIAILDMRDTGFESLDSTWGNPASAFVLFKAVNDAQLTSDKISVNFGGKVNLSHAIPSDKQILWAVSNPSLGSINNGVFTAAYTSGTVYIAVKSSDDTYSGVIELEIVDSAETVAGMIESIPEIEAITLGDKEDILKAREAYDSLEDDQKEALGQELTAKLMTAVDKIAALEVDAFIEALPSAGEITLSDKDSVEAARAAYEALTDGQKALVTGLPRLAAAEEKLRELTEGQPATDIEKVRAAISGVEGYLDTSGYLSDWVIVGYGNSGVNIPANYLSSLADDIAAYFENSVNTSSERVTDHERRSIALAAAGKDPTNIGGHNLIERIYNFYVPAKNRDITFQGLNGVIFGLIALDAGEFPVPEDARYSRDWLISYLLNNQNEDGGWDLAATGTSDVDITGMTLQALAPYYTRAEVKTSVDRAVNWLSTVQRPDGGFASTETVNSEAISQAVIALCANGISPASEAFTKNGKNLLDALLTFRQDDGSFGHILTDEGDNMATEQAYLALLAYDRFVQAGEVSNGGKTSIYYFGPVQGDDTTAPVITTDLTDRTVTASKLAFTASASDAVDGILVPVVKVGSKTISGTNGAFKAELSEGANTITVTATDYSGNKAEKSFTVTYTPNSQELPAGDQQPTIEIPKENGDYKIPITAGDNDKEITIQIPGNKESKVLVELPSNTALPQIEAVKGNVSALIPKGAQVVSGDASALELITSGDTTDPELAAKVEQALPAGKNLDEIALVFSMGGSQSVQFSEFVTLTFTGMSGKDAAYIQDGNLHLIQKYAGDSEGLSSGKNEYAYDSGNDLIVKTKHFTDFIAYTSDTETSTPGGGGGSGGKEYVTPSVDKLTIEVEATRDANGKATATVTGAALSDLLKKAQEEAGSGSALATLTVKGLDGAKVLDVVLPKEAVSALVKAKNITLKISSGLSELTFDQIAAATVANAATSASAEITITVAAVPVDTLSDEAKAAVGNRPVYDFSVSVGNTAVSTFGGGSVRVGIPYTPAANEDKNAIVIYRINDKGELEVVKNGRYDAETGLVSFSAKHFSRYAVGCNQKSFTDTTGKWMQQAVEYMAARGIIEGVDKNKFAPDQKTTRAQFVALLMRALEPAADTSKVKQFSDAAAGKYYADPVLQARALGLVDGAGDNRFNPDETITREQMFTITYRALEKLGLLDGYEKMDNKPSFSDKAAIAGYAAEAVDALASYGLVTGSDGKLNPEGLTSRAECAQFLYNVLTGMK</sequence>
<dbReference type="Pfam" id="PF12733">
    <property type="entry name" value="Cadherin-like"/>
    <property type="match status" value="1"/>
</dbReference>
<dbReference type="OrthoDB" id="9757737at2"/>
<protein>
    <recommendedName>
        <fullName evidence="2">SLH domain-containing protein</fullName>
    </recommendedName>
</protein>
<dbReference type="Gene3D" id="3.40.50.12480">
    <property type="match status" value="1"/>
</dbReference>
<feature type="domain" description="SLH" evidence="2">
    <location>
        <begin position="3181"/>
        <end position="3241"/>
    </location>
</feature>
<feature type="domain" description="SLH" evidence="2">
    <location>
        <begin position="3117"/>
        <end position="3180"/>
    </location>
</feature>
<dbReference type="Pfam" id="PF07705">
    <property type="entry name" value="CARDB"/>
    <property type="match status" value="1"/>
</dbReference>
<dbReference type="Gene3D" id="2.60.40.1080">
    <property type="match status" value="1"/>
</dbReference>
<accession>A0A3G1KZA9</accession>
<dbReference type="CDD" id="cd00688">
    <property type="entry name" value="ISOPREN_C2_like"/>
    <property type="match status" value="1"/>
</dbReference>
<dbReference type="Gene3D" id="3.80.10.10">
    <property type="entry name" value="Ribonuclease Inhibitor"/>
    <property type="match status" value="5"/>
</dbReference>
<dbReference type="PANTHER" id="PTHR45661">
    <property type="entry name" value="SURFACE ANTIGEN"/>
    <property type="match status" value="1"/>
</dbReference>
<dbReference type="SUPFAM" id="SSF49373">
    <property type="entry name" value="Invasin/intimin cell-adhesion fragments"/>
    <property type="match status" value="1"/>
</dbReference>
<gene>
    <name evidence="3" type="ORF">DCMF_24925</name>
</gene>
<dbReference type="InterPro" id="IPR025883">
    <property type="entry name" value="Cadherin-like_domain"/>
</dbReference>
<organism evidence="3 4">
    <name type="scientific">Formimonas warabiya</name>
    <dbReference type="NCBI Taxonomy" id="1761012"/>
    <lineage>
        <taxon>Bacteria</taxon>
        <taxon>Bacillati</taxon>
        <taxon>Bacillota</taxon>
        <taxon>Clostridia</taxon>
        <taxon>Eubacteriales</taxon>
        <taxon>Peptococcaceae</taxon>
        <taxon>Candidatus Formimonas</taxon>
    </lineage>
</organism>
<evidence type="ECO:0000256" key="1">
    <source>
        <dbReference type="ARBA" id="ARBA00022737"/>
    </source>
</evidence>
<dbReference type="Gene3D" id="2.60.40.10">
    <property type="entry name" value="Immunoglobulins"/>
    <property type="match status" value="2"/>
</dbReference>
<dbReference type="InterPro" id="IPR013783">
    <property type="entry name" value="Ig-like_fold"/>
</dbReference>
<dbReference type="InterPro" id="IPR026906">
    <property type="entry name" value="LRR_5"/>
</dbReference>
<dbReference type="PROSITE" id="PS51272">
    <property type="entry name" value="SLH"/>
    <property type="match status" value="3"/>
</dbReference>
<dbReference type="SUPFAM" id="SSF48239">
    <property type="entry name" value="Terpenoid cyclases/Protein prenyltransferases"/>
    <property type="match status" value="1"/>
</dbReference>
<dbReference type="InterPro" id="IPR053139">
    <property type="entry name" value="Surface_bspA-like"/>
</dbReference>
<reference evidence="3 4" key="1">
    <citation type="submission" date="2016-10" db="EMBL/GenBank/DDBJ databases">
        <title>Complete Genome Sequence of Peptococcaceae strain DCMF.</title>
        <authorList>
            <person name="Edwards R.J."/>
            <person name="Holland S.I."/>
            <person name="Deshpande N.P."/>
            <person name="Wong Y.K."/>
            <person name="Ertan H."/>
            <person name="Manefield M."/>
            <person name="Russell T.L."/>
            <person name="Lee M.J."/>
        </authorList>
    </citation>
    <scope>NUCLEOTIDE SEQUENCE [LARGE SCALE GENOMIC DNA]</scope>
    <source>
        <strain evidence="3 4">DCMF</strain>
    </source>
</reference>
<keyword evidence="4" id="KW-1185">Reference proteome</keyword>
<name>A0A3G1KZA9_FORW1</name>
<dbReference type="EMBL" id="CP017634">
    <property type="protein sequence ID" value="ATW27565.1"/>
    <property type="molecule type" value="Genomic_DNA"/>
</dbReference>
<dbReference type="PANTHER" id="PTHR45661:SF3">
    <property type="entry name" value="IG-LIKE DOMAIN-CONTAINING PROTEIN"/>
    <property type="match status" value="1"/>
</dbReference>
<dbReference type="InterPro" id="IPR008964">
    <property type="entry name" value="Invasin/intimin_cell_adhesion"/>
</dbReference>
<dbReference type="InterPro" id="IPR011635">
    <property type="entry name" value="CARDB"/>
</dbReference>
<dbReference type="InterPro" id="IPR032675">
    <property type="entry name" value="LRR_dom_sf"/>
</dbReference>
<keyword evidence="1" id="KW-0677">Repeat</keyword>
<proteinExistence type="predicted"/>
<dbReference type="InterPro" id="IPR001119">
    <property type="entry name" value="SLH_dom"/>
</dbReference>
<dbReference type="InterPro" id="IPR027954">
    <property type="entry name" value="Transcobalamin-like_C"/>
</dbReference>
<evidence type="ECO:0000313" key="3">
    <source>
        <dbReference type="EMBL" id="ATW27565.1"/>
    </source>
</evidence>
<evidence type="ECO:0000259" key="2">
    <source>
        <dbReference type="PROSITE" id="PS51272"/>
    </source>
</evidence>
<dbReference type="Gene3D" id="1.50.10.20">
    <property type="match status" value="1"/>
</dbReference>
<evidence type="ECO:0000313" key="4">
    <source>
        <dbReference type="Proteomes" id="UP000323521"/>
    </source>
</evidence>
<dbReference type="KEGG" id="fwa:DCMF_24925"/>
<feature type="domain" description="SLH" evidence="2">
    <location>
        <begin position="3246"/>
        <end position="3302"/>
    </location>
</feature>
<dbReference type="Pfam" id="PF00395">
    <property type="entry name" value="SLH"/>
    <property type="match status" value="3"/>
</dbReference>
<dbReference type="Pfam" id="PF13306">
    <property type="entry name" value="LRR_5"/>
    <property type="match status" value="4"/>
</dbReference>
<dbReference type="Pfam" id="PF14478">
    <property type="entry name" value="DUF4430"/>
    <property type="match status" value="1"/>
</dbReference>
<dbReference type="InterPro" id="IPR008930">
    <property type="entry name" value="Terpenoid_cyclase/PrenylTrfase"/>
</dbReference>
<dbReference type="Proteomes" id="UP000323521">
    <property type="component" value="Chromosome"/>
</dbReference>
<dbReference type="SUPFAM" id="SSF52058">
    <property type="entry name" value="L domain-like"/>
    <property type="match status" value="2"/>
</dbReference>